<feature type="region of interest" description="Disordered" evidence="1">
    <location>
        <begin position="1"/>
        <end position="39"/>
    </location>
</feature>
<accession>Q63694</accession>
<evidence type="ECO:0000313" key="2">
    <source>
        <dbReference type="EMBL" id="AAA40692.1"/>
    </source>
</evidence>
<dbReference type="AlphaFoldDB" id="Q63694"/>
<protein>
    <submittedName>
        <fullName evidence="2">Rattus rattus cardiac AE3</fullName>
    </submittedName>
</protein>
<evidence type="ECO:0000256" key="1">
    <source>
        <dbReference type="SAM" id="MobiDB-lite"/>
    </source>
</evidence>
<sequence length="74" mass="7811">MTSPLDKVMEPNGALGPKPGDTEDRGPGRNPAPGTGDLVASEDLEMFVLDFEDYGLWEPMRGHPSPLAGVAACE</sequence>
<reference evidence="2" key="1">
    <citation type="journal article" date="1992" name="J. Biol. Chem.">
        <title>The predicted translation product of a cardiac AE3 mRNA contains an N terminus distinct from that of the brain AE3 Cl-/HCO3- exchanger. Cloning of a cardiac AE3 cDNA, organization of the AE3 gene, and identification of an alternative transcription initiation site.</title>
        <authorList>
            <person name="Linn S.C."/>
            <person name="Kudrycki K.E."/>
            <person name="Shull G.E."/>
        </authorList>
    </citation>
    <scope>NUCLEOTIDE SEQUENCE</scope>
    <source>
        <tissue evidence="2">Spleen</tissue>
    </source>
</reference>
<proteinExistence type="predicted"/>
<dbReference type="EMBL" id="M87060">
    <property type="protein sequence ID" value="AAA40692.1"/>
    <property type="molecule type" value="Genomic_DNA"/>
</dbReference>
<organism evidence="2">
    <name type="scientific">Rattus sp</name>
    <dbReference type="NCBI Taxonomy" id="10118"/>
    <lineage>
        <taxon>Eukaryota</taxon>
        <taxon>Metazoa</taxon>
        <taxon>Chordata</taxon>
        <taxon>Craniata</taxon>
        <taxon>Vertebrata</taxon>
        <taxon>Euteleostomi</taxon>
        <taxon>Mammalia</taxon>
        <taxon>Eutheria</taxon>
        <taxon>Euarchontoglires</taxon>
        <taxon>Glires</taxon>
        <taxon>Rodentia</taxon>
        <taxon>Myomorpha</taxon>
        <taxon>Muroidea</taxon>
        <taxon>Muridae</taxon>
        <taxon>Murinae</taxon>
        <taxon>Rattus</taxon>
    </lineage>
</organism>
<dbReference type="PIR" id="A42497">
    <property type="entry name" value="A42497"/>
</dbReference>
<name>Q63694_9MURI</name>